<comment type="caution">
    <text evidence="1">The sequence shown here is derived from an EMBL/GenBank/DDBJ whole genome shotgun (WGS) entry which is preliminary data.</text>
</comment>
<evidence type="ECO:0000313" key="1">
    <source>
        <dbReference type="EMBL" id="KAI0504131.1"/>
    </source>
</evidence>
<organism evidence="1 2">
    <name type="scientific">Dendrobium nobile</name>
    <name type="common">Orchid</name>
    <dbReference type="NCBI Taxonomy" id="94219"/>
    <lineage>
        <taxon>Eukaryota</taxon>
        <taxon>Viridiplantae</taxon>
        <taxon>Streptophyta</taxon>
        <taxon>Embryophyta</taxon>
        <taxon>Tracheophyta</taxon>
        <taxon>Spermatophyta</taxon>
        <taxon>Magnoliopsida</taxon>
        <taxon>Liliopsida</taxon>
        <taxon>Asparagales</taxon>
        <taxon>Orchidaceae</taxon>
        <taxon>Epidendroideae</taxon>
        <taxon>Malaxideae</taxon>
        <taxon>Dendrobiinae</taxon>
        <taxon>Dendrobium</taxon>
    </lineage>
</organism>
<accession>A0A8T3B4Y1</accession>
<dbReference type="EMBL" id="JAGYWB010000011">
    <property type="protein sequence ID" value="KAI0504131.1"/>
    <property type="molecule type" value="Genomic_DNA"/>
</dbReference>
<gene>
    <name evidence="1" type="ORF">KFK09_015079</name>
</gene>
<dbReference type="Proteomes" id="UP000829196">
    <property type="component" value="Unassembled WGS sequence"/>
</dbReference>
<sequence length="75" mass="8273">MQDSKWAALVLQDSNYILAGIPRQQAELQGSSGFDLGRDLDTTPLDLEMSGHAPWVLGAMDSQPWPSCRWIEGLT</sequence>
<keyword evidence="2" id="KW-1185">Reference proteome</keyword>
<proteinExistence type="predicted"/>
<dbReference type="AlphaFoldDB" id="A0A8T3B4Y1"/>
<evidence type="ECO:0000313" key="2">
    <source>
        <dbReference type="Proteomes" id="UP000829196"/>
    </source>
</evidence>
<reference evidence="1" key="1">
    <citation type="journal article" date="2022" name="Front. Genet.">
        <title>Chromosome-Scale Assembly of the Dendrobium nobile Genome Provides Insights Into the Molecular Mechanism of the Biosynthesis of the Medicinal Active Ingredient of Dendrobium.</title>
        <authorList>
            <person name="Xu Q."/>
            <person name="Niu S.-C."/>
            <person name="Li K.-L."/>
            <person name="Zheng P.-J."/>
            <person name="Zhang X.-J."/>
            <person name="Jia Y."/>
            <person name="Liu Y."/>
            <person name="Niu Y.-X."/>
            <person name="Yu L.-H."/>
            <person name="Chen D.-F."/>
            <person name="Zhang G.-Q."/>
        </authorList>
    </citation>
    <scope>NUCLEOTIDE SEQUENCE</scope>
    <source>
        <tissue evidence="1">Leaf</tissue>
    </source>
</reference>
<name>A0A8T3B4Y1_DENNO</name>
<protein>
    <submittedName>
        <fullName evidence="1">Uncharacterized protein</fullName>
    </submittedName>
</protein>